<reference evidence="2" key="1">
    <citation type="submission" date="2020-05" db="EMBL/GenBank/DDBJ databases">
        <authorList>
            <person name="Chiriac C."/>
            <person name="Salcher M."/>
            <person name="Ghai R."/>
            <person name="Kavagutti S V."/>
        </authorList>
    </citation>
    <scope>NUCLEOTIDE SEQUENCE</scope>
</reference>
<proteinExistence type="predicted"/>
<organism evidence="2">
    <name type="scientific">uncultured Caudovirales phage</name>
    <dbReference type="NCBI Taxonomy" id="2100421"/>
    <lineage>
        <taxon>Viruses</taxon>
        <taxon>Duplodnaviria</taxon>
        <taxon>Heunggongvirae</taxon>
        <taxon>Uroviricota</taxon>
        <taxon>Caudoviricetes</taxon>
        <taxon>Peduoviridae</taxon>
        <taxon>Maltschvirus</taxon>
        <taxon>Maltschvirus maltsch</taxon>
    </lineage>
</organism>
<feature type="domain" description="4Fe-4S Wbl-type" evidence="1">
    <location>
        <begin position="25"/>
        <end position="94"/>
    </location>
</feature>
<sequence>MTADITLSKDTIALFVAIEDNDGVECSKVPDIFFPEDLFQANGISANTYRLVAEMEETARAICMKCPVMALCLKVGFYEDYGIFGGTTPKQRRELRREKQI</sequence>
<dbReference type="InterPro" id="IPR034768">
    <property type="entry name" value="4FE4S_WBL"/>
</dbReference>
<evidence type="ECO:0000259" key="1">
    <source>
        <dbReference type="PROSITE" id="PS51674"/>
    </source>
</evidence>
<name>A0A6J7WQZ5_9CAUD</name>
<accession>A0A6J7WQZ5</accession>
<dbReference type="Pfam" id="PF02467">
    <property type="entry name" value="Whib"/>
    <property type="match status" value="1"/>
</dbReference>
<dbReference type="PROSITE" id="PS51674">
    <property type="entry name" value="4FE4S_WBL"/>
    <property type="match status" value="1"/>
</dbReference>
<protein>
    <submittedName>
        <fullName evidence="2">WhiB-like iron-sulfur binding domain containing protein</fullName>
    </submittedName>
</protein>
<gene>
    <name evidence="2" type="ORF">UFOVP219_28</name>
</gene>
<dbReference type="EMBL" id="LR798260">
    <property type="protein sequence ID" value="CAB5218524.1"/>
    <property type="molecule type" value="Genomic_DNA"/>
</dbReference>
<evidence type="ECO:0000313" key="2">
    <source>
        <dbReference type="EMBL" id="CAB5218524.1"/>
    </source>
</evidence>